<name>A0A1H2LDN5_9PSED</name>
<dbReference type="Proteomes" id="UP000198675">
    <property type="component" value="Chromosome I"/>
</dbReference>
<evidence type="ECO:0000313" key="2">
    <source>
        <dbReference type="Proteomes" id="UP000198675"/>
    </source>
</evidence>
<dbReference type="NCBIfam" id="NF041728">
    <property type="entry name" value="BPSL0761_fam"/>
    <property type="match status" value="1"/>
</dbReference>
<dbReference type="AlphaFoldDB" id="A0A1H2LDN5"/>
<sequence length="87" mass="10145">MTLPHERTRSVVKTEAFLRDLSRNSELPDDIRSHAKSLLRHYPSADQVFSLGRLEECLINDAQDDEYRRRVIAFHQPLFSSSLDFSL</sequence>
<accession>A0A1H2LDN5</accession>
<protein>
    <submittedName>
        <fullName evidence="1">Uncharacterized protein</fullName>
    </submittedName>
</protein>
<proteinExistence type="predicted"/>
<reference evidence="2" key="1">
    <citation type="submission" date="2016-10" db="EMBL/GenBank/DDBJ databases">
        <authorList>
            <person name="Varghese N."/>
            <person name="Submissions S."/>
        </authorList>
    </citation>
    <scope>NUCLEOTIDE SEQUENCE [LARGE SCALE GENOMIC DNA]</scope>
    <source>
        <strain evidence="2">KCTC 32246</strain>
    </source>
</reference>
<dbReference type="InterPro" id="IPR049723">
    <property type="entry name" value="BPSL0761-like"/>
</dbReference>
<gene>
    <name evidence="1" type="ORF">SAMN05216363_1239</name>
</gene>
<organism evidence="1 2">
    <name type="scientific">Pseudomonas sihuiensis</name>
    <dbReference type="NCBI Taxonomy" id="1274359"/>
    <lineage>
        <taxon>Bacteria</taxon>
        <taxon>Pseudomonadati</taxon>
        <taxon>Pseudomonadota</taxon>
        <taxon>Gammaproteobacteria</taxon>
        <taxon>Pseudomonadales</taxon>
        <taxon>Pseudomonadaceae</taxon>
        <taxon>Pseudomonas</taxon>
    </lineage>
</organism>
<evidence type="ECO:0000313" key="1">
    <source>
        <dbReference type="EMBL" id="SDU79029.1"/>
    </source>
</evidence>
<keyword evidence="2" id="KW-1185">Reference proteome</keyword>
<dbReference type="EMBL" id="LT629797">
    <property type="protein sequence ID" value="SDU79029.1"/>
    <property type="molecule type" value="Genomic_DNA"/>
</dbReference>
<dbReference type="RefSeq" id="WP_092375345.1">
    <property type="nucleotide sequence ID" value="NZ_LT629797.1"/>
</dbReference>